<comment type="similarity">
    <text evidence="4">Belongs to the TRAFAC class myosin-kinesin ATPase superfamily. Kinesin family.</text>
</comment>
<dbReference type="InterPro" id="IPR027640">
    <property type="entry name" value="Kinesin-like_fam"/>
</dbReference>
<dbReference type="Proteomes" id="UP000265618">
    <property type="component" value="Unassembled WGS sequence"/>
</dbReference>
<keyword evidence="2" id="KW-0175">Coiled coil</keyword>
<evidence type="ECO:0000259" key="5">
    <source>
        <dbReference type="PROSITE" id="PS50067"/>
    </source>
</evidence>
<dbReference type="EMBL" id="BDIP01001928">
    <property type="protein sequence ID" value="GIQ85414.1"/>
    <property type="molecule type" value="Genomic_DNA"/>
</dbReference>
<dbReference type="GO" id="GO:0005874">
    <property type="term" value="C:microtubule"/>
    <property type="evidence" value="ECO:0007669"/>
    <property type="project" value="UniProtKB-KW"/>
</dbReference>
<evidence type="ECO:0000256" key="1">
    <source>
        <dbReference type="ARBA" id="ARBA00022701"/>
    </source>
</evidence>
<reference evidence="6 7" key="1">
    <citation type="journal article" date="2018" name="PLoS ONE">
        <title>The draft genome of Kipferlia bialata reveals reductive genome evolution in fornicate parasites.</title>
        <authorList>
            <person name="Tanifuji G."/>
            <person name="Takabayashi S."/>
            <person name="Kume K."/>
            <person name="Takagi M."/>
            <person name="Nakayama T."/>
            <person name="Kamikawa R."/>
            <person name="Inagaki Y."/>
            <person name="Hashimoto T."/>
        </authorList>
    </citation>
    <scope>NUCLEOTIDE SEQUENCE [LARGE SCALE GENOMIC DNA]</scope>
    <source>
        <strain evidence="6">NY0173</strain>
    </source>
</reference>
<keyword evidence="3 4" id="KW-0505">Motor protein</keyword>
<organism evidence="6 7">
    <name type="scientific">Kipferlia bialata</name>
    <dbReference type="NCBI Taxonomy" id="797122"/>
    <lineage>
        <taxon>Eukaryota</taxon>
        <taxon>Metamonada</taxon>
        <taxon>Carpediemonas-like organisms</taxon>
        <taxon>Kipferlia</taxon>
    </lineage>
</organism>
<feature type="binding site" evidence="4">
    <location>
        <begin position="92"/>
        <end position="99"/>
    </location>
    <ligand>
        <name>ATP</name>
        <dbReference type="ChEBI" id="CHEBI:30616"/>
    </ligand>
</feature>
<dbReference type="SUPFAM" id="SSF52540">
    <property type="entry name" value="P-loop containing nucleoside triphosphate hydrolases"/>
    <property type="match status" value="1"/>
</dbReference>
<dbReference type="InterPro" id="IPR001752">
    <property type="entry name" value="Kinesin_motor_dom"/>
</dbReference>
<dbReference type="PROSITE" id="PS50067">
    <property type="entry name" value="KINESIN_MOTOR_2"/>
    <property type="match status" value="1"/>
</dbReference>
<evidence type="ECO:0000256" key="3">
    <source>
        <dbReference type="ARBA" id="ARBA00023175"/>
    </source>
</evidence>
<evidence type="ECO:0000313" key="7">
    <source>
        <dbReference type="Proteomes" id="UP000265618"/>
    </source>
</evidence>
<keyword evidence="4" id="KW-0547">Nucleotide-binding</keyword>
<dbReference type="Gene3D" id="3.40.850.10">
    <property type="entry name" value="Kinesin motor domain"/>
    <property type="match status" value="1"/>
</dbReference>
<protein>
    <submittedName>
        <fullName evidence="6">Kinesin-like protein</fullName>
    </submittedName>
</protein>
<dbReference type="OrthoDB" id="3176171at2759"/>
<dbReference type="InterPro" id="IPR036961">
    <property type="entry name" value="Kinesin_motor_dom_sf"/>
</dbReference>
<dbReference type="AlphaFoldDB" id="A0A9K3D180"/>
<dbReference type="GO" id="GO:0008017">
    <property type="term" value="F:microtubule binding"/>
    <property type="evidence" value="ECO:0007669"/>
    <property type="project" value="InterPro"/>
</dbReference>
<feature type="domain" description="Kinesin motor" evidence="5">
    <location>
        <begin position="5"/>
        <end position="195"/>
    </location>
</feature>
<sequence>MSDTNVKVVCRFRPQNSKERAAQGVECATFDSDQTCSIMSTDGGTKAPQTKKFTFDHIFGPTSTQQAVYHVAARPVVEDVMQGYNGTIFAYGQTSSGKTHTMQGPDIDNPDDRGIIPRIISHIFEAIGGSKAHLEFTVQVSYVEIYNEKIRDLLDPRKSNLVIHESPTKGIYIADVCEQYVASPDETVGPYKGVV</sequence>
<evidence type="ECO:0000313" key="6">
    <source>
        <dbReference type="EMBL" id="GIQ85414.1"/>
    </source>
</evidence>
<dbReference type="GO" id="GO:0003777">
    <property type="term" value="F:microtubule motor activity"/>
    <property type="evidence" value="ECO:0007669"/>
    <property type="project" value="InterPro"/>
</dbReference>
<keyword evidence="7" id="KW-1185">Reference proteome</keyword>
<accession>A0A9K3D180</accession>
<evidence type="ECO:0000256" key="4">
    <source>
        <dbReference type="PROSITE-ProRule" id="PRU00283"/>
    </source>
</evidence>
<evidence type="ECO:0000256" key="2">
    <source>
        <dbReference type="ARBA" id="ARBA00023054"/>
    </source>
</evidence>
<proteinExistence type="inferred from homology"/>
<dbReference type="InterPro" id="IPR027417">
    <property type="entry name" value="P-loop_NTPase"/>
</dbReference>
<dbReference type="GO" id="GO:0005524">
    <property type="term" value="F:ATP binding"/>
    <property type="evidence" value="ECO:0007669"/>
    <property type="project" value="UniProtKB-UniRule"/>
</dbReference>
<comment type="caution">
    <text evidence="6">The sequence shown here is derived from an EMBL/GenBank/DDBJ whole genome shotgun (WGS) entry which is preliminary data.</text>
</comment>
<dbReference type="Pfam" id="PF00225">
    <property type="entry name" value="Kinesin"/>
    <property type="match status" value="1"/>
</dbReference>
<dbReference type="PANTHER" id="PTHR47968:SF36">
    <property type="entry name" value="KINESIN HEAVY CHAIN ISOFORM X1"/>
    <property type="match status" value="1"/>
</dbReference>
<keyword evidence="4" id="KW-0067">ATP-binding</keyword>
<gene>
    <name evidence="6" type="ORF">KIPB_007075</name>
</gene>
<keyword evidence="1" id="KW-0493">Microtubule</keyword>
<name>A0A9K3D180_9EUKA</name>
<dbReference type="PANTHER" id="PTHR47968">
    <property type="entry name" value="CENTROMERE PROTEIN E"/>
    <property type="match status" value="1"/>
</dbReference>
<dbReference type="GO" id="GO:0007018">
    <property type="term" value="P:microtubule-based movement"/>
    <property type="evidence" value="ECO:0007669"/>
    <property type="project" value="InterPro"/>
</dbReference>
<dbReference type="SMART" id="SM00129">
    <property type="entry name" value="KISc"/>
    <property type="match status" value="1"/>
</dbReference>